<accession>A0ABW7C146</accession>
<evidence type="ECO:0000256" key="2">
    <source>
        <dbReference type="SAM" id="Phobius"/>
    </source>
</evidence>
<comment type="caution">
    <text evidence="3">The sequence shown here is derived from an EMBL/GenBank/DDBJ whole genome shotgun (WGS) entry which is preliminary data.</text>
</comment>
<dbReference type="Proteomes" id="UP001604282">
    <property type="component" value="Unassembled WGS sequence"/>
</dbReference>
<proteinExistence type="predicted"/>
<organism evidence="3 4">
    <name type="scientific">Streptomyces omiyaensis</name>
    <dbReference type="NCBI Taxonomy" id="68247"/>
    <lineage>
        <taxon>Bacteria</taxon>
        <taxon>Bacillati</taxon>
        <taxon>Actinomycetota</taxon>
        <taxon>Actinomycetes</taxon>
        <taxon>Kitasatosporales</taxon>
        <taxon>Streptomycetaceae</taxon>
        <taxon>Streptomyces</taxon>
    </lineage>
</organism>
<dbReference type="EMBL" id="JBICZW010000028">
    <property type="protein sequence ID" value="MFG3193297.1"/>
    <property type="molecule type" value="Genomic_DNA"/>
</dbReference>
<protein>
    <submittedName>
        <fullName evidence="3">SCO1431 family membrane protein</fullName>
    </submittedName>
</protein>
<dbReference type="InterPro" id="IPR047816">
    <property type="entry name" value="SCO1431-like"/>
</dbReference>
<dbReference type="RefSeq" id="WP_189852716.1">
    <property type="nucleotide sequence ID" value="NZ_BMVV01000028.1"/>
</dbReference>
<keyword evidence="4" id="KW-1185">Reference proteome</keyword>
<feature type="transmembrane region" description="Helical" evidence="2">
    <location>
        <begin position="34"/>
        <end position="52"/>
    </location>
</feature>
<reference evidence="3 4" key="1">
    <citation type="submission" date="2024-10" db="EMBL/GenBank/DDBJ databases">
        <title>The Natural Products Discovery Center: Release of the First 8490 Sequenced Strains for Exploring Actinobacteria Biosynthetic Diversity.</title>
        <authorList>
            <person name="Kalkreuter E."/>
            <person name="Kautsar S.A."/>
            <person name="Yang D."/>
            <person name="Bader C.D."/>
            <person name="Teijaro C.N."/>
            <person name="Fluegel L."/>
            <person name="Davis C.M."/>
            <person name="Simpson J.R."/>
            <person name="Lauterbach L."/>
            <person name="Steele A.D."/>
            <person name="Gui C."/>
            <person name="Meng S."/>
            <person name="Li G."/>
            <person name="Viehrig K."/>
            <person name="Ye F."/>
            <person name="Su P."/>
            <person name="Kiefer A.F."/>
            <person name="Nichols A."/>
            <person name="Cepeda A.J."/>
            <person name="Yan W."/>
            <person name="Fan B."/>
            <person name="Jiang Y."/>
            <person name="Adhikari A."/>
            <person name="Zheng C.-J."/>
            <person name="Schuster L."/>
            <person name="Cowan T.M."/>
            <person name="Smanski M.J."/>
            <person name="Chevrette M.G."/>
            <person name="De Carvalho L.P.S."/>
            <person name="Shen B."/>
        </authorList>
    </citation>
    <scope>NUCLEOTIDE SEQUENCE [LARGE SCALE GENOMIC DNA]</scope>
    <source>
        <strain evidence="3 4">NPDC048229</strain>
    </source>
</reference>
<keyword evidence="2" id="KW-0472">Membrane</keyword>
<evidence type="ECO:0000313" key="4">
    <source>
        <dbReference type="Proteomes" id="UP001604282"/>
    </source>
</evidence>
<sequence length="53" mass="5693">MSATTTLTGRLFARTRTRTGGPGEDRGPEILEHVLGWTLVVLLAVLVTRAGLM</sequence>
<name>A0ABW7C146_9ACTN</name>
<gene>
    <name evidence="3" type="ORF">ACGFYS_30705</name>
</gene>
<keyword evidence="2" id="KW-1133">Transmembrane helix</keyword>
<evidence type="ECO:0000256" key="1">
    <source>
        <dbReference type="SAM" id="MobiDB-lite"/>
    </source>
</evidence>
<keyword evidence="2" id="KW-0812">Transmembrane</keyword>
<feature type="region of interest" description="Disordered" evidence="1">
    <location>
        <begin position="1"/>
        <end position="27"/>
    </location>
</feature>
<evidence type="ECO:0000313" key="3">
    <source>
        <dbReference type="EMBL" id="MFG3193297.1"/>
    </source>
</evidence>
<dbReference type="NCBIfam" id="NF033485">
    <property type="entry name" value="small_SCO1431"/>
    <property type="match status" value="1"/>
</dbReference>